<proteinExistence type="predicted"/>
<protein>
    <submittedName>
        <fullName evidence="1">Uncharacterized protein</fullName>
    </submittedName>
</protein>
<name>A0A1X7VKZ7_AMPQE</name>
<accession>A0A1X7VKZ7</accession>
<sequence>MFLNRLRSDSAFNSFYDLVVKDAQTFTNEPTVPRKQGHLYASPSVYYRKQYFEVLDLLVAKI</sequence>
<dbReference type="AlphaFoldDB" id="A0A1X7VKZ7"/>
<dbReference type="InParanoid" id="A0A1X7VKZ7"/>
<dbReference type="OrthoDB" id="6624624at2759"/>
<dbReference type="EnsemblMetazoa" id="Aqu2.1.40579_001">
    <property type="protein sequence ID" value="Aqu2.1.40579_001"/>
    <property type="gene ID" value="Aqu2.1.40579"/>
</dbReference>
<evidence type="ECO:0000313" key="1">
    <source>
        <dbReference type="EnsemblMetazoa" id="Aqu2.1.40579_001"/>
    </source>
</evidence>
<organism evidence="1">
    <name type="scientific">Amphimedon queenslandica</name>
    <name type="common">Sponge</name>
    <dbReference type="NCBI Taxonomy" id="400682"/>
    <lineage>
        <taxon>Eukaryota</taxon>
        <taxon>Metazoa</taxon>
        <taxon>Porifera</taxon>
        <taxon>Demospongiae</taxon>
        <taxon>Heteroscleromorpha</taxon>
        <taxon>Haplosclerida</taxon>
        <taxon>Niphatidae</taxon>
        <taxon>Amphimedon</taxon>
    </lineage>
</organism>
<reference evidence="1" key="1">
    <citation type="submission" date="2017-05" db="UniProtKB">
        <authorList>
            <consortium name="EnsemblMetazoa"/>
        </authorList>
    </citation>
    <scope>IDENTIFICATION</scope>
</reference>